<evidence type="ECO:0000313" key="9">
    <source>
        <dbReference type="Proteomes" id="UP000003288"/>
    </source>
</evidence>
<keyword evidence="3" id="KW-0375">Hydrogen ion transport</keyword>
<organism evidence="7 9">
    <name type="scientific">Caminibacter mediatlanticus TB-2</name>
    <dbReference type="NCBI Taxonomy" id="391592"/>
    <lineage>
        <taxon>Bacteria</taxon>
        <taxon>Pseudomonadati</taxon>
        <taxon>Campylobacterota</taxon>
        <taxon>Epsilonproteobacteria</taxon>
        <taxon>Nautiliales</taxon>
        <taxon>Nautiliaceae</taxon>
        <taxon>Caminibacter</taxon>
    </lineage>
</organism>
<evidence type="ECO:0000256" key="4">
    <source>
        <dbReference type="ARBA" id="ARBA00023065"/>
    </source>
</evidence>
<evidence type="ECO:0000256" key="1">
    <source>
        <dbReference type="ARBA" id="ARBA00004370"/>
    </source>
</evidence>
<keyword evidence="4" id="KW-0406">Ion transport</keyword>
<sequence>MIVDKYVKALLLSLNENEVVEVYEAVAKLSLVAKEPKFILLVKSPLLTVDEKVDFLSKTAECENSKFKNFLRILIENKRIDLIKEIYKKLYAEVSKMFNTYAGTVIGKVSEDTLKAIEDKLSKEFNATIKLKLKDEDLKGIKVLVDVLDVEIAVVEDRIKQNLIDTIIKAI</sequence>
<protein>
    <submittedName>
        <fullName evidence="7">F0F1 ATP synthase subunit delta</fullName>
        <ecNumber evidence="7">3.6.3.14</ecNumber>
    </submittedName>
</protein>
<dbReference type="Proteomes" id="UP000306825">
    <property type="component" value="Chromosome"/>
</dbReference>
<name>A0AAI9F346_9BACT</name>
<evidence type="ECO:0000256" key="2">
    <source>
        <dbReference type="ARBA" id="ARBA00022448"/>
    </source>
</evidence>
<keyword evidence="6" id="KW-0066">ATP synthesis</keyword>
<dbReference type="InterPro" id="IPR000711">
    <property type="entry name" value="ATPase_OSCP/dsu"/>
</dbReference>
<evidence type="ECO:0000313" key="8">
    <source>
        <dbReference type="EMBL" id="QCT95071.1"/>
    </source>
</evidence>
<dbReference type="AlphaFoldDB" id="A0AAI9F346"/>
<dbReference type="SUPFAM" id="SSF47928">
    <property type="entry name" value="N-terminal domain of the delta subunit of the F1F0-ATP synthase"/>
    <property type="match status" value="1"/>
</dbReference>
<dbReference type="GO" id="GO:0016020">
    <property type="term" value="C:membrane"/>
    <property type="evidence" value="ECO:0007669"/>
    <property type="project" value="UniProtKB-SubCell"/>
</dbReference>
<dbReference type="NCBIfam" id="NF006291">
    <property type="entry name" value="PRK08474.1"/>
    <property type="match status" value="1"/>
</dbReference>
<evidence type="ECO:0000256" key="5">
    <source>
        <dbReference type="ARBA" id="ARBA00023136"/>
    </source>
</evidence>
<keyword evidence="5" id="KW-0472">Membrane</keyword>
<dbReference type="Pfam" id="PF00213">
    <property type="entry name" value="OSCP"/>
    <property type="match status" value="1"/>
</dbReference>
<dbReference type="InterPro" id="IPR026015">
    <property type="entry name" value="ATP_synth_OSCP/delta_N_sf"/>
</dbReference>
<comment type="subcellular location">
    <subcellularLocation>
        <location evidence="1">Membrane</location>
    </subcellularLocation>
</comment>
<evidence type="ECO:0000256" key="3">
    <source>
        <dbReference type="ARBA" id="ARBA00022781"/>
    </source>
</evidence>
<accession>A0AAI9F346</accession>
<dbReference type="GO" id="GO:0016787">
    <property type="term" value="F:hydrolase activity"/>
    <property type="evidence" value="ECO:0007669"/>
    <property type="project" value="UniProtKB-KW"/>
</dbReference>
<keyword evidence="10" id="KW-1185">Reference proteome</keyword>
<dbReference type="GO" id="GO:0046933">
    <property type="term" value="F:proton-transporting ATP synthase activity, rotational mechanism"/>
    <property type="evidence" value="ECO:0007669"/>
    <property type="project" value="InterPro"/>
</dbReference>
<dbReference type="Proteomes" id="UP000003288">
    <property type="component" value="Unassembled WGS sequence"/>
</dbReference>
<evidence type="ECO:0000256" key="6">
    <source>
        <dbReference type="ARBA" id="ARBA00023310"/>
    </source>
</evidence>
<dbReference type="EC" id="3.6.3.14" evidence="7"/>
<dbReference type="RefSeq" id="WP_007473339.1">
    <property type="nucleotide sequence ID" value="NZ_ABCJ01000001.1"/>
</dbReference>
<dbReference type="EMBL" id="CP040463">
    <property type="protein sequence ID" value="QCT95071.1"/>
    <property type="molecule type" value="Genomic_DNA"/>
</dbReference>
<dbReference type="PANTHER" id="PTHR11910">
    <property type="entry name" value="ATP SYNTHASE DELTA CHAIN"/>
    <property type="match status" value="1"/>
</dbReference>
<keyword evidence="2" id="KW-0813">Transport</keyword>
<dbReference type="Gene3D" id="1.10.520.20">
    <property type="entry name" value="N-terminal domain of the delta subunit of the F1F0-ATP synthase"/>
    <property type="match status" value="1"/>
</dbReference>
<evidence type="ECO:0000313" key="10">
    <source>
        <dbReference type="Proteomes" id="UP000306825"/>
    </source>
</evidence>
<gene>
    <name evidence="7" type="ORF">CMTB2_02878</name>
    <name evidence="8" type="ORF">FE773_07680</name>
</gene>
<reference evidence="7 9" key="1">
    <citation type="journal article" date="2011" name="Stand. Genomic Sci.">
        <title>Draft genome sequence of Caminibacter mediatlanticus strain TB-2, an epsilonproteobacterium isolated from a deep-sea hydrothermal vent.</title>
        <authorList>
            <person name="Giovannelli D."/>
            <person name="Ferriera S."/>
            <person name="Johnson J."/>
            <person name="Kravitz S."/>
            <person name="Perez-Rodriguez I."/>
            <person name="Ricci J."/>
            <person name="O'Brien C."/>
            <person name="Voordeckers J.W."/>
            <person name="Bini E."/>
            <person name="Vetriani C."/>
        </authorList>
    </citation>
    <scope>NUCLEOTIDE SEQUENCE [LARGE SCALE GENOMIC DNA]</scope>
    <source>
        <strain evidence="7 9">TB-2</strain>
    </source>
</reference>
<proteinExistence type="predicted"/>
<reference evidence="8 10" key="2">
    <citation type="submission" date="2019-05" db="EMBL/GenBank/DDBJ databases">
        <title>A comparative analysis of the Nautiliaceae.</title>
        <authorList>
            <person name="Grosche A."/>
            <person name="Smedile F."/>
            <person name="Vetriani C."/>
        </authorList>
    </citation>
    <scope>NUCLEOTIDE SEQUENCE [LARGE SCALE GENOMIC DNA]</scope>
    <source>
        <strain evidence="8 10">TB-2</strain>
    </source>
</reference>
<dbReference type="EMBL" id="ABCJ01000001">
    <property type="protein sequence ID" value="EDM24425.1"/>
    <property type="molecule type" value="Genomic_DNA"/>
</dbReference>
<evidence type="ECO:0000313" key="7">
    <source>
        <dbReference type="EMBL" id="EDM24425.1"/>
    </source>
</evidence>
<keyword evidence="7" id="KW-0378">Hydrolase</keyword>